<keyword evidence="9" id="KW-0449">Lipoprotein</keyword>
<feature type="binding site" evidence="14">
    <location>
        <position position="564"/>
    </location>
    <ligand>
        <name>Zn(2+)</name>
        <dbReference type="ChEBI" id="CHEBI:29105"/>
        <label>1</label>
    </ligand>
</feature>
<dbReference type="PROSITE" id="PS51845">
    <property type="entry name" value="PDEASE_I_2"/>
    <property type="match status" value="1"/>
</dbReference>
<evidence type="ECO:0000256" key="9">
    <source>
        <dbReference type="ARBA" id="ARBA00023288"/>
    </source>
</evidence>
<evidence type="ECO:0000256" key="14">
    <source>
        <dbReference type="PIRSR" id="PIRSR623088-3"/>
    </source>
</evidence>
<comment type="subcellular location">
    <subcellularLocation>
        <location evidence="1">Membrane</location>
        <topology evidence="1">Lipid-anchor</topology>
    </subcellularLocation>
</comment>
<dbReference type="FunFam" id="3.30.450.40:FF:000001">
    <property type="entry name" value="Phosphodiesterase"/>
    <property type="match status" value="1"/>
</dbReference>
<dbReference type="InterPro" id="IPR023088">
    <property type="entry name" value="PDEase"/>
</dbReference>
<dbReference type="GeneID" id="108697934"/>
<evidence type="ECO:0000256" key="12">
    <source>
        <dbReference type="PIRSR" id="PIRSR623088-1"/>
    </source>
</evidence>
<dbReference type="FunFam" id="3.30.450.40:FF:000010">
    <property type="entry name" value="Phosphodiesterase"/>
    <property type="match status" value="1"/>
</dbReference>
<keyword evidence="16" id="KW-0175">Coiled coil</keyword>
<dbReference type="PANTHER" id="PTHR11347">
    <property type="entry name" value="CYCLIC NUCLEOTIDE PHOSPHODIESTERASE"/>
    <property type="match status" value="1"/>
</dbReference>
<evidence type="ECO:0000256" key="5">
    <source>
        <dbReference type="ARBA" id="ARBA00022723"/>
    </source>
</evidence>
<dbReference type="Pfam" id="PF00233">
    <property type="entry name" value="PDEase_I"/>
    <property type="match status" value="1"/>
</dbReference>
<dbReference type="SMART" id="SM00065">
    <property type="entry name" value="GAF"/>
    <property type="match status" value="2"/>
</dbReference>
<feature type="binding site" evidence="13">
    <location>
        <position position="774"/>
    </location>
    <ligand>
        <name>AMP</name>
        <dbReference type="ChEBI" id="CHEBI:456215"/>
    </ligand>
</feature>
<dbReference type="InterPro" id="IPR002073">
    <property type="entry name" value="PDEase_catalytic_dom"/>
</dbReference>
<comment type="cofactor">
    <cofactor evidence="15">
        <name>a divalent metal cation</name>
        <dbReference type="ChEBI" id="CHEBI:60240"/>
    </cofactor>
    <text evidence="15">Binds 2 divalent metal cations per subunit. Site 1 may preferentially bind zinc ions, while site 2 has a preference for magnesium and/or manganese ions.</text>
</comment>
<dbReference type="CDD" id="cd00077">
    <property type="entry name" value="HDc"/>
    <property type="match status" value="1"/>
</dbReference>
<dbReference type="InterPro" id="IPR036971">
    <property type="entry name" value="PDEase_catalytic_dom_sf"/>
</dbReference>
<keyword evidence="6" id="KW-0677">Repeat</keyword>
<evidence type="ECO:0000256" key="4">
    <source>
        <dbReference type="ARBA" id="ARBA00022606"/>
    </source>
</evidence>
<evidence type="ECO:0000256" key="8">
    <source>
        <dbReference type="ARBA" id="ARBA00023136"/>
    </source>
</evidence>
<dbReference type="SUPFAM" id="SSF109604">
    <property type="entry name" value="HD-domain/PDEase-like"/>
    <property type="match status" value="1"/>
</dbReference>
<evidence type="ECO:0000313" key="17">
    <source>
        <dbReference type="Proteomes" id="UP000186698"/>
    </source>
</evidence>
<gene>
    <name evidence="18" type="primary">pde6c.S</name>
</gene>
<dbReference type="InterPro" id="IPR023174">
    <property type="entry name" value="PDEase_CS"/>
</dbReference>
<keyword evidence="5 14" id="KW-0479">Metal-binding</keyword>
<dbReference type="CTD" id="108697934"/>
<dbReference type="Gene3D" id="3.30.450.40">
    <property type="match status" value="2"/>
</dbReference>
<evidence type="ECO:0000256" key="2">
    <source>
        <dbReference type="ARBA" id="ARBA00007648"/>
    </source>
</evidence>
<evidence type="ECO:0000256" key="15">
    <source>
        <dbReference type="RuleBase" id="RU363067"/>
    </source>
</evidence>
<feature type="binding site" evidence="14">
    <location>
        <position position="600"/>
    </location>
    <ligand>
        <name>Zn(2+)</name>
        <dbReference type="ChEBI" id="CHEBI:29105"/>
        <label>1</label>
    </ligand>
</feature>
<dbReference type="EC" id="3.1.4.-" evidence="15"/>
<evidence type="ECO:0000256" key="16">
    <source>
        <dbReference type="SAM" id="Coils"/>
    </source>
</evidence>
<evidence type="ECO:0000256" key="3">
    <source>
        <dbReference type="ARBA" id="ARBA00022535"/>
    </source>
</evidence>
<dbReference type="GO" id="GO:0004115">
    <property type="term" value="F:3',5'-cyclic-AMP phosphodiesterase activity"/>
    <property type="evidence" value="ECO:0000318"/>
    <property type="project" value="GO_Central"/>
</dbReference>
<feature type="binding site" evidence="13">
    <location>
        <position position="601"/>
    </location>
    <ligand>
        <name>AMP</name>
        <dbReference type="ChEBI" id="CHEBI:456215"/>
    </ligand>
</feature>
<proteinExistence type="inferred from homology"/>
<keyword evidence="3" id="KW-0140">cGMP</keyword>
<feature type="binding site" evidence="14">
    <location>
        <position position="721"/>
    </location>
    <ligand>
        <name>Zn(2+)</name>
        <dbReference type="ChEBI" id="CHEBI:29105"/>
        <label>1</label>
    </ligand>
</feature>
<dbReference type="GO" id="GO:0007165">
    <property type="term" value="P:signal transduction"/>
    <property type="evidence" value="ECO:0007669"/>
    <property type="project" value="InterPro"/>
</dbReference>
<dbReference type="InterPro" id="IPR003607">
    <property type="entry name" value="HD/PDEase_dom"/>
</dbReference>
<feature type="binding site" evidence="14">
    <location>
        <position position="601"/>
    </location>
    <ligand>
        <name>Zn(2+)</name>
        <dbReference type="ChEBI" id="CHEBI:29105"/>
        <label>1</label>
    </ligand>
</feature>
<dbReference type="STRING" id="8355.A0A1L8FEW4"/>
<dbReference type="AlphaFoldDB" id="A0A1L8FEW4"/>
<dbReference type="KEGG" id="xla:108697934"/>
<protein>
    <recommendedName>
        <fullName evidence="15">Phosphodiesterase</fullName>
        <ecNumber evidence="15">3.1.4.-</ecNumber>
    </recommendedName>
</protein>
<keyword evidence="7 15" id="KW-0378">Hydrolase</keyword>
<reference evidence="18" key="1">
    <citation type="submission" date="2025-08" db="UniProtKB">
        <authorList>
            <consortium name="RefSeq"/>
        </authorList>
    </citation>
    <scope>IDENTIFICATION</scope>
    <source>
        <strain evidence="18">J_2021</strain>
        <tissue evidence="18">Erythrocytes</tissue>
    </source>
</reference>
<feature type="binding site" evidence="13">
    <location>
        <begin position="560"/>
        <end position="564"/>
    </location>
    <ligand>
        <name>AMP</name>
        <dbReference type="ChEBI" id="CHEBI:456215"/>
    </ligand>
</feature>
<evidence type="ECO:0000256" key="7">
    <source>
        <dbReference type="ARBA" id="ARBA00022801"/>
    </source>
</evidence>
<evidence type="ECO:0000256" key="11">
    <source>
        <dbReference type="ARBA" id="ARBA00023305"/>
    </source>
</evidence>
<dbReference type="GO" id="GO:0046872">
    <property type="term" value="F:metal ion binding"/>
    <property type="evidence" value="ECO:0007669"/>
    <property type="project" value="UniProtKB-KW"/>
</dbReference>
<dbReference type="SMART" id="SM00471">
    <property type="entry name" value="HDc"/>
    <property type="match status" value="1"/>
</dbReference>
<keyword evidence="11" id="KW-0844">Vision</keyword>
<name>A0A1L8FEW4_XENLA</name>
<dbReference type="Proteomes" id="UP000186698">
    <property type="component" value="Chromosome 7S"/>
</dbReference>
<dbReference type="GO" id="GO:0007601">
    <property type="term" value="P:visual perception"/>
    <property type="evidence" value="ECO:0000318"/>
    <property type="project" value="GO_Central"/>
</dbReference>
<comment type="similarity">
    <text evidence="2 15">Belongs to the cyclic nucleotide phosphodiesterase family.</text>
</comment>
<evidence type="ECO:0000256" key="13">
    <source>
        <dbReference type="PIRSR" id="PIRSR623088-2"/>
    </source>
</evidence>
<dbReference type="OMA" id="LICNMMN"/>
<dbReference type="InterPro" id="IPR003018">
    <property type="entry name" value="GAF"/>
</dbReference>
<dbReference type="GO" id="GO:0141162">
    <property type="term" value="P:negative regulation of cAMP/PKA signal transduction"/>
    <property type="evidence" value="ECO:0000318"/>
    <property type="project" value="GO_Central"/>
</dbReference>
<dbReference type="GO" id="GO:0016020">
    <property type="term" value="C:membrane"/>
    <property type="evidence" value="ECO:0007669"/>
    <property type="project" value="UniProtKB-SubCell"/>
</dbReference>
<organism evidence="17 18">
    <name type="scientific">Xenopus laevis</name>
    <name type="common">African clawed frog</name>
    <dbReference type="NCBI Taxonomy" id="8355"/>
    <lineage>
        <taxon>Eukaryota</taxon>
        <taxon>Metazoa</taxon>
        <taxon>Chordata</taxon>
        <taxon>Craniata</taxon>
        <taxon>Vertebrata</taxon>
        <taxon>Euteleostomi</taxon>
        <taxon>Amphibia</taxon>
        <taxon>Batrachia</taxon>
        <taxon>Anura</taxon>
        <taxon>Pipoidea</taxon>
        <taxon>Pipidae</taxon>
        <taxon>Xenopodinae</taxon>
        <taxon>Xenopus</taxon>
        <taxon>Xenopus</taxon>
    </lineage>
</organism>
<dbReference type="OrthoDB" id="546632at2759"/>
<keyword evidence="4" id="KW-0716">Sensory transduction</keyword>
<keyword evidence="10" id="KW-0636">Prenylation</keyword>
<dbReference type="PRINTS" id="PR00387">
    <property type="entry name" value="PDIESTERASE1"/>
</dbReference>
<evidence type="ECO:0000256" key="10">
    <source>
        <dbReference type="ARBA" id="ARBA00023289"/>
    </source>
</evidence>
<evidence type="ECO:0000256" key="6">
    <source>
        <dbReference type="ARBA" id="ARBA00022737"/>
    </source>
</evidence>
<dbReference type="PaxDb" id="8355-A0A1L8FEW4"/>
<feature type="binding site" evidence="14">
    <location>
        <position position="601"/>
    </location>
    <ligand>
        <name>Zn(2+)</name>
        <dbReference type="ChEBI" id="CHEBI:29105"/>
        <label>2</label>
    </ligand>
</feature>
<dbReference type="RefSeq" id="XP_018083900.2">
    <property type="nucleotide sequence ID" value="XM_018228411.2"/>
</dbReference>
<feature type="coiled-coil region" evidence="16">
    <location>
        <begin position="800"/>
        <end position="834"/>
    </location>
</feature>
<dbReference type="Pfam" id="PF01590">
    <property type="entry name" value="GAF"/>
    <property type="match status" value="2"/>
</dbReference>
<feature type="binding site" evidence="13">
    <location>
        <position position="721"/>
    </location>
    <ligand>
        <name>AMP</name>
        <dbReference type="ChEBI" id="CHEBI:456215"/>
    </ligand>
</feature>
<dbReference type="FunFam" id="1.10.1300.10:FF:000005">
    <property type="entry name" value="Phosphodiesterase"/>
    <property type="match status" value="1"/>
</dbReference>
<feature type="active site" description="Proton donor" evidence="12">
    <location>
        <position position="560"/>
    </location>
</feature>
<dbReference type="Gene3D" id="1.10.1300.10">
    <property type="entry name" value="3'5'-cyclic nucleotide phosphodiesterase, catalytic domain"/>
    <property type="match status" value="1"/>
</dbReference>
<dbReference type="InterPro" id="IPR029016">
    <property type="entry name" value="GAF-like_dom_sf"/>
</dbReference>
<accession>A0A1L8FEW4</accession>
<keyword evidence="8" id="KW-0472">Membrane</keyword>
<dbReference type="GO" id="GO:0047555">
    <property type="term" value="F:3',5'-cyclic-GMP phosphodiesterase activity"/>
    <property type="evidence" value="ECO:0000318"/>
    <property type="project" value="GO_Central"/>
</dbReference>
<dbReference type="SUPFAM" id="SSF55781">
    <property type="entry name" value="GAF domain-like"/>
    <property type="match status" value="2"/>
</dbReference>
<dbReference type="PROSITE" id="PS00126">
    <property type="entry name" value="PDEASE_I_1"/>
    <property type="match status" value="1"/>
</dbReference>
<evidence type="ECO:0000256" key="1">
    <source>
        <dbReference type="ARBA" id="ARBA00004635"/>
    </source>
</evidence>
<sequence length="855" mass="99566">MGEMKKEDIEKYLENNPQFAKEYFDRKLRSETVGALFNNKQLVLKDGVSFREMTKIEEADILLELVKEIQDDCNMEKIVHKVLQRLAYLIQADCCSMFTFRSRNSIPELATRLFNITKTSKFEDNLVAPESEIVFPLDIGIVGWVAHTKKSFNVPDVKKNTHFSDFADKQTGYTTKNLLAVPILQGKEVLAVIMAVNKQNADEFSKEDEEVFHKYLNFLSVALKYNHITYLHNIESRKSQVLLWTANKVFEELTDIERQFHKALYTVRIYLNCERYSVALLDMTKEKEFYEEWPIKLGEVPPYKGPKTPDGREIIFYKIIDYLLHGKEEIKVIPSPPEDHWSLVSGLPTYVAENGFICNMMNAPADEFFKFQKEAVDETGWTVKNVLCLPIVNKKEEIVGVATFYNRKDAKPFDEYDEQITEALTQILGWSVLNTDTYDKMNKLENRKDIAQEMLMYQLKCTPKELQSILKTKEKLNKEVEECEENDLLKILKEELPDPITAELYEFHFSDLPVSEHDLIKSGIRLFFEINAVDKFKVPVEVLTKWMYTVRKGYRDITYHNWRHGFNVGQTMFTLLMTGKLKKYYSDLEAFAMVAAAFCHDIDHRGTNNLYQMKSQAPLARLHGSSILERHHLEFSKTLLQDESINIFQTLNKRQFENVIHLFEVAIIATDLALYFKKRTMFQKIVDTTEQMQSEDERIKYIICDPTKKEIIMAMMMTGCDLSAITKPWDVQSKVALMVANEFWEQGDLERTVLQQQPIPMMDRNKADELPKLQVGFIDFVCTFVYKEFSRFHTEILPMYDGLQNNRVQWKTQADAYDEKMKILEEQTKKEETNGGNLGVCQGGELVKSKTCTLL</sequence>
<evidence type="ECO:0000313" key="18">
    <source>
        <dbReference type="RefSeq" id="XP_018083900.2"/>
    </source>
</evidence>
<keyword evidence="17" id="KW-1185">Reference proteome</keyword>